<dbReference type="PROSITE" id="PS00211">
    <property type="entry name" value="ABC_TRANSPORTER_1"/>
    <property type="match status" value="1"/>
</dbReference>
<dbReference type="Gene3D" id="1.20.1560.10">
    <property type="entry name" value="ABC transporter type 1, transmembrane domain"/>
    <property type="match status" value="1"/>
</dbReference>
<dbReference type="GO" id="GO:0140359">
    <property type="term" value="F:ABC-type transporter activity"/>
    <property type="evidence" value="ECO:0007669"/>
    <property type="project" value="InterPro"/>
</dbReference>
<dbReference type="InterPro" id="IPR036640">
    <property type="entry name" value="ABC1_TM_sf"/>
</dbReference>
<feature type="transmembrane region" description="Helical" evidence="7">
    <location>
        <begin position="276"/>
        <end position="306"/>
    </location>
</feature>
<evidence type="ECO:0000256" key="7">
    <source>
        <dbReference type="SAM" id="Phobius"/>
    </source>
</evidence>
<dbReference type="FunFam" id="3.40.50.300:FF:001443">
    <property type="entry name" value="ABC transporter, ATP-binding protein"/>
    <property type="match status" value="1"/>
</dbReference>
<dbReference type="GO" id="GO:0034040">
    <property type="term" value="F:ATPase-coupled lipid transmembrane transporter activity"/>
    <property type="evidence" value="ECO:0007669"/>
    <property type="project" value="TreeGrafter"/>
</dbReference>
<protein>
    <submittedName>
        <fullName evidence="10">ABC transporter ATP-binding protein</fullName>
    </submittedName>
</protein>
<gene>
    <name evidence="10" type="ORF">ETF27_04645</name>
</gene>
<evidence type="ECO:0000259" key="8">
    <source>
        <dbReference type="PROSITE" id="PS50893"/>
    </source>
</evidence>
<feature type="transmembrane region" description="Helical" evidence="7">
    <location>
        <begin position="59"/>
        <end position="77"/>
    </location>
</feature>
<keyword evidence="4 10" id="KW-0067">ATP-binding</keyword>
<feature type="domain" description="ABC transporter" evidence="8">
    <location>
        <begin position="335"/>
        <end position="569"/>
    </location>
</feature>
<keyword evidence="11" id="KW-1185">Reference proteome</keyword>
<dbReference type="AlphaFoldDB" id="A0A5C8GK58"/>
<accession>A0A5C8GK58</accession>
<feature type="transmembrane region" description="Helical" evidence="7">
    <location>
        <begin position="162"/>
        <end position="180"/>
    </location>
</feature>
<dbReference type="OrthoDB" id="9762778at2"/>
<dbReference type="InterPro" id="IPR011527">
    <property type="entry name" value="ABC1_TM_dom"/>
</dbReference>
<evidence type="ECO:0000259" key="9">
    <source>
        <dbReference type="PROSITE" id="PS50929"/>
    </source>
</evidence>
<dbReference type="GO" id="GO:0005886">
    <property type="term" value="C:plasma membrane"/>
    <property type="evidence" value="ECO:0007669"/>
    <property type="project" value="UniProtKB-SubCell"/>
</dbReference>
<dbReference type="Gene3D" id="3.40.50.300">
    <property type="entry name" value="P-loop containing nucleotide triphosphate hydrolases"/>
    <property type="match status" value="1"/>
</dbReference>
<dbReference type="GO" id="GO:0016887">
    <property type="term" value="F:ATP hydrolysis activity"/>
    <property type="evidence" value="ECO:0007669"/>
    <property type="project" value="InterPro"/>
</dbReference>
<dbReference type="CDD" id="cd07346">
    <property type="entry name" value="ABC_6TM_exporters"/>
    <property type="match status" value="1"/>
</dbReference>
<organism evidence="10 11">
    <name type="scientific">Prevotella brunnea</name>
    <dbReference type="NCBI Taxonomy" id="2508867"/>
    <lineage>
        <taxon>Bacteria</taxon>
        <taxon>Pseudomonadati</taxon>
        <taxon>Bacteroidota</taxon>
        <taxon>Bacteroidia</taxon>
        <taxon>Bacteroidales</taxon>
        <taxon>Prevotellaceae</taxon>
        <taxon>Prevotella</taxon>
    </lineage>
</organism>
<dbReference type="SUPFAM" id="SSF90123">
    <property type="entry name" value="ABC transporter transmembrane region"/>
    <property type="match status" value="1"/>
</dbReference>
<dbReference type="InterPro" id="IPR003593">
    <property type="entry name" value="AAA+_ATPase"/>
</dbReference>
<dbReference type="InterPro" id="IPR017871">
    <property type="entry name" value="ABC_transporter-like_CS"/>
</dbReference>
<dbReference type="InterPro" id="IPR003439">
    <property type="entry name" value="ABC_transporter-like_ATP-bd"/>
</dbReference>
<keyword evidence="2 7" id="KW-0812">Transmembrane</keyword>
<dbReference type="InterPro" id="IPR039421">
    <property type="entry name" value="Type_1_exporter"/>
</dbReference>
<evidence type="ECO:0000256" key="4">
    <source>
        <dbReference type="ARBA" id="ARBA00022840"/>
    </source>
</evidence>
<evidence type="ECO:0000313" key="10">
    <source>
        <dbReference type="EMBL" id="TXJ62396.1"/>
    </source>
</evidence>
<dbReference type="GO" id="GO:0005524">
    <property type="term" value="F:ATP binding"/>
    <property type="evidence" value="ECO:0007669"/>
    <property type="project" value="UniProtKB-KW"/>
</dbReference>
<reference evidence="11" key="1">
    <citation type="submission" date="2019-05" db="EMBL/GenBank/DDBJ databases">
        <title>Prevotella brunnea sp. nov., isolated from a wound of a patient.</title>
        <authorList>
            <person name="Buhl M."/>
        </authorList>
    </citation>
    <scope>NUCLEOTIDE SEQUENCE [LARGE SCALE GENOMIC DNA]</scope>
    <source>
        <strain evidence="11">A2672</strain>
    </source>
</reference>
<keyword evidence="3" id="KW-0547">Nucleotide-binding</keyword>
<dbReference type="InterPro" id="IPR027417">
    <property type="entry name" value="P-loop_NTPase"/>
</dbReference>
<keyword evidence="5 7" id="KW-1133">Transmembrane helix</keyword>
<dbReference type="SUPFAM" id="SSF52540">
    <property type="entry name" value="P-loop containing nucleoside triphosphate hydrolases"/>
    <property type="match status" value="1"/>
</dbReference>
<dbReference type="Proteomes" id="UP000321612">
    <property type="component" value="Unassembled WGS sequence"/>
</dbReference>
<evidence type="ECO:0000313" key="11">
    <source>
        <dbReference type="Proteomes" id="UP000321612"/>
    </source>
</evidence>
<keyword evidence="6 7" id="KW-0472">Membrane</keyword>
<evidence type="ECO:0000256" key="3">
    <source>
        <dbReference type="ARBA" id="ARBA00022741"/>
    </source>
</evidence>
<sequence>MIKYFQNRFALTEKGAKDLRQGIIFSTLLNLVLMLPPTYLFFFLMEYLDNMPMNAPHTLWFYLLVAAGLMVVMLVVIRRQYDSTYTTVYNESAQRRISLAEKLRRLPLAFFGERNLSDLTATIMEDCTQLETTFSHAIPQLFASVVSIVIIAAGMFCYDWRLAIAVFWVVPFALVVLLVSRNRMDKAFTRIYHIKRGVSEQIQEGLECVQEIKSYNGEDEYNQRFDQRLKTLEKGLVAGELLTSVFVNISAVLLKLGMPTVIVVGAWMLQRGDVSVFVYLAFLLVSAMVYNPILEVCNHLAILTFLDVRIKRMKEMEAMPIQTGDTEVEVSNYDIEFHNVSFSYETDKQVLHNVSFTARQGEITALVGPSGGGKSTTAKLAARFWDINRGKITLGGHDISDIEPETLLKNYAVVFQDVMLFNASVADNIRIGKRDATDEEVRHVARLAQCDDFINRMPQGYDTVIGENGETLSGGERQRISIARALLKDAPVILLDEATASLDAENETKIQAGISELVRNKTVIIIAHRMRTVLGADHIIVLSGGTVVEQGTPNELMAHNGTFAQMVRLQQDTPSANISSETEKKIKIETK</sequence>
<dbReference type="PANTHER" id="PTHR24221:SF397">
    <property type="entry name" value="ABC TRANSPORTER, ATP-BINDING TRANSMEMBRANE PROTEIN"/>
    <property type="match status" value="1"/>
</dbReference>
<feature type="transmembrane region" description="Helical" evidence="7">
    <location>
        <begin position="137"/>
        <end position="156"/>
    </location>
</feature>
<evidence type="ECO:0000256" key="2">
    <source>
        <dbReference type="ARBA" id="ARBA00022692"/>
    </source>
</evidence>
<name>A0A5C8GK58_9BACT</name>
<feature type="domain" description="ABC transmembrane type-1" evidence="9">
    <location>
        <begin position="22"/>
        <end position="304"/>
    </location>
</feature>
<dbReference type="RefSeq" id="WP_147785551.1">
    <property type="nucleotide sequence ID" value="NZ_SDIK01000031.1"/>
</dbReference>
<evidence type="ECO:0000256" key="5">
    <source>
        <dbReference type="ARBA" id="ARBA00022989"/>
    </source>
</evidence>
<dbReference type="Pfam" id="PF00005">
    <property type="entry name" value="ABC_tran"/>
    <property type="match status" value="1"/>
</dbReference>
<dbReference type="PROSITE" id="PS50893">
    <property type="entry name" value="ABC_TRANSPORTER_2"/>
    <property type="match status" value="1"/>
</dbReference>
<dbReference type="PANTHER" id="PTHR24221">
    <property type="entry name" value="ATP-BINDING CASSETTE SUB-FAMILY B"/>
    <property type="match status" value="1"/>
</dbReference>
<comment type="subcellular location">
    <subcellularLocation>
        <location evidence="1">Cell membrane</location>
        <topology evidence="1">Multi-pass membrane protein</topology>
    </subcellularLocation>
</comment>
<comment type="caution">
    <text evidence="10">The sequence shown here is derived from an EMBL/GenBank/DDBJ whole genome shotgun (WGS) entry which is preliminary data.</text>
</comment>
<dbReference type="EMBL" id="SDIK01000031">
    <property type="protein sequence ID" value="TXJ62396.1"/>
    <property type="molecule type" value="Genomic_DNA"/>
</dbReference>
<feature type="transmembrane region" description="Helical" evidence="7">
    <location>
        <begin position="21"/>
        <end position="44"/>
    </location>
</feature>
<evidence type="ECO:0000256" key="1">
    <source>
        <dbReference type="ARBA" id="ARBA00004651"/>
    </source>
</evidence>
<evidence type="ECO:0000256" key="6">
    <source>
        <dbReference type="ARBA" id="ARBA00023136"/>
    </source>
</evidence>
<dbReference type="Pfam" id="PF00664">
    <property type="entry name" value="ABC_membrane"/>
    <property type="match status" value="1"/>
</dbReference>
<dbReference type="PROSITE" id="PS50929">
    <property type="entry name" value="ABC_TM1F"/>
    <property type="match status" value="1"/>
</dbReference>
<proteinExistence type="predicted"/>
<dbReference type="SMART" id="SM00382">
    <property type="entry name" value="AAA"/>
    <property type="match status" value="1"/>
</dbReference>